<feature type="transmembrane region" description="Helical" evidence="5">
    <location>
        <begin position="157"/>
        <end position="177"/>
    </location>
</feature>
<proteinExistence type="predicted"/>
<dbReference type="InterPro" id="IPR005829">
    <property type="entry name" value="Sugar_transporter_CS"/>
</dbReference>
<dbReference type="PROSITE" id="PS50850">
    <property type="entry name" value="MFS"/>
    <property type="match status" value="1"/>
</dbReference>
<feature type="transmembrane region" description="Helical" evidence="5">
    <location>
        <begin position="125"/>
        <end position="145"/>
    </location>
</feature>
<keyword evidence="4 5" id="KW-0472">Membrane</keyword>
<evidence type="ECO:0000256" key="4">
    <source>
        <dbReference type="ARBA" id="ARBA00023136"/>
    </source>
</evidence>
<keyword evidence="3 5" id="KW-1133">Transmembrane helix</keyword>
<dbReference type="PANTHER" id="PTHR42718:SF48">
    <property type="entry name" value="CONSERVED TWO-DOMAIN MEMBRANE PROTEIN-RELATED"/>
    <property type="match status" value="1"/>
</dbReference>
<dbReference type="PANTHER" id="PTHR42718">
    <property type="entry name" value="MAJOR FACILITATOR SUPERFAMILY MULTIDRUG TRANSPORTER MFSC"/>
    <property type="match status" value="1"/>
</dbReference>
<evidence type="ECO:0000256" key="2">
    <source>
        <dbReference type="ARBA" id="ARBA00022692"/>
    </source>
</evidence>
<accession>A0ABQ3XY76</accession>
<evidence type="ECO:0000313" key="7">
    <source>
        <dbReference type="EMBL" id="GID72703.1"/>
    </source>
</evidence>
<dbReference type="CDD" id="cd17321">
    <property type="entry name" value="MFS_MMR_MDR_like"/>
    <property type="match status" value="1"/>
</dbReference>
<organism evidence="7 8">
    <name type="scientific">Paractinoplanes deccanensis</name>
    <dbReference type="NCBI Taxonomy" id="113561"/>
    <lineage>
        <taxon>Bacteria</taxon>
        <taxon>Bacillati</taxon>
        <taxon>Actinomycetota</taxon>
        <taxon>Actinomycetes</taxon>
        <taxon>Micromonosporales</taxon>
        <taxon>Micromonosporaceae</taxon>
        <taxon>Paractinoplanes</taxon>
    </lineage>
</organism>
<feature type="transmembrane region" description="Helical" evidence="5">
    <location>
        <begin position="319"/>
        <end position="336"/>
    </location>
</feature>
<feature type="transmembrane region" description="Helical" evidence="5">
    <location>
        <begin position="452"/>
        <end position="473"/>
    </location>
</feature>
<reference evidence="7 8" key="1">
    <citation type="submission" date="2021-01" db="EMBL/GenBank/DDBJ databases">
        <title>Whole genome shotgun sequence of Actinoplanes deccanensis NBRC 13994.</title>
        <authorList>
            <person name="Komaki H."/>
            <person name="Tamura T."/>
        </authorList>
    </citation>
    <scope>NUCLEOTIDE SEQUENCE [LARGE SCALE GENOMIC DNA]</scope>
    <source>
        <strain evidence="7 8">NBRC 13994</strain>
    </source>
</reference>
<dbReference type="InterPro" id="IPR011701">
    <property type="entry name" value="MFS"/>
</dbReference>
<dbReference type="InterPro" id="IPR020846">
    <property type="entry name" value="MFS_dom"/>
</dbReference>
<feature type="transmembrane region" description="Helical" evidence="5">
    <location>
        <begin position="243"/>
        <end position="263"/>
    </location>
</feature>
<feature type="transmembrane region" description="Helical" evidence="5">
    <location>
        <begin position="215"/>
        <end position="237"/>
    </location>
</feature>
<evidence type="ECO:0000256" key="1">
    <source>
        <dbReference type="ARBA" id="ARBA00004651"/>
    </source>
</evidence>
<feature type="transmembrane region" description="Helical" evidence="5">
    <location>
        <begin position="96"/>
        <end position="119"/>
    </location>
</feature>
<evidence type="ECO:0000313" key="8">
    <source>
        <dbReference type="Proteomes" id="UP000609879"/>
    </source>
</evidence>
<sequence length="489" mass="49868">MAEPESTLTTGARAARPPAPPGDPRLTLVFLVLCTGFVMANLDMMIVNVAFPAIQRDLSGATVAGLSWTLTGYSIVFAALLVPAGRLADRYGRRPGFLLSLAVFTAASALCAVAQAAPMLVAARVLQAIGAAGLVPTSLGILLATWPPHRRDAAVRAWISVGGVAAALAPIIGGALVAAGWRWIFLINLPIGAAGLLIGRRVLPHARTGEPGPLPDFAGAVLLVLGVGAVTLGLVQAPEWGWSSGRAGGCLVGAVVLLAAFVLRSARHPVPVVPLSLLRVPAFAMANLATLAFGVCFSAMLFSVVLFSEDVWGYSPLRAGLALAPGTLLMPLVAVLSGRLIGRLGQAAVIALGCGLLAGGVLWWALTAQTRPHYFGTLLPGAVLTAVGSILAVGTLVAAATRDLPPPSLSTGSAVNSMVRQVGFVIGVSVFVAALGAPDTAAQAREAFQRGWLIAAACGAGAMVLGLLVPAAATRKPSRRRDRADRTAP</sequence>
<keyword evidence="8" id="KW-1185">Reference proteome</keyword>
<feature type="transmembrane region" description="Helical" evidence="5">
    <location>
        <begin position="378"/>
        <end position="401"/>
    </location>
</feature>
<comment type="caution">
    <text evidence="7">The sequence shown here is derived from an EMBL/GenBank/DDBJ whole genome shotgun (WGS) entry which is preliminary data.</text>
</comment>
<gene>
    <name evidence="7" type="ORF">Ade02nite_13440</name>
</gene>
<dbReference type="Pfam" id="PF07690">
    <property type="entry name" value="MFS_1"/>
    <property type="match status" value="1"/>
</dbReference>
<dbReference type="Gene3D" id="1.20.1720.10">
    <property type="entry name" value="Multidrug resistance protein D"/>
    <property type="match status" value="1"/>
</dbReference>
<dbReference type="SUPFAM" id="SSF103473">
    <property type="entry name" value="MFS general substrate transporter"/>
    <property type="match status" value="1"/>
</dbReference>
<dbReference type="Gene3D" id="1.20.1250.20">
    <property type="entry name" value="MFS general substrate transporter like domains"/>
    <property type="match status" value="1"/>
</dbReference>
<dbReference type="Proteomes" id="UP000609879">
    <property type="component" value="Unassembled WGS sequence"/>
</dbReference>
<dbReference type="RefSeq" id="WP_203760642.1">
    <property type="nucleotide sequence ID" value="NZ_BAAABO010000006.1"/>
</dbReference>
<feature type="transmembrane region" description="Helical" evidence="5">
    <location>
        <begin position="284"/>
        <end position="307"/>
    </location>
</feature>
<evidence type="ECO:0000256" key="3">
    <source>
        <dbReference type="ARBA" id="ARBA00022989"/>
    </source>
</evidence>
<comment type="subcellular location">
    <subcellularLocation>
        <location evidence="1">Cell membrane</location>
        <topology evidence="1">Multi-pass membrane protein</topology>
    </subcellularLocation>
</comment>
<dbReference type="PROSITE" id="PS00216">
    <property type="entry name" value="SUGAR_TRANSPORT_1"/>
    <property type="match status" value="1"/>
</dbReference>
<feature type="transmembrane region" description="Helical" evidence="5">
    <location>
        <begin position="63"/>
        <end position="84"/>
    </location>
</feature>
<feature type="transmembrane region" description="Helical" evidence="5">
    <location>
        <begin position="183"/>
        <end position="203"/>
    </location>
</feature>
<dbReference type="InterPro" id="IPR036259">
    <property type="entry name" value="MFS_trans_sf"/>
</dbReference>
<protein>
    <submittedName>
        <fullName evidence="7">MFS transporter</fullName>
    </submittedName>
</protein>
<evidence type="ECO:0000259" key="6">
    <source>
        <dbReference type="PROSITE" id="PS50850"/>
    </source>
</evidence>
<feature type="domain" description="Major facilitator superfamily (MFS) profile" evidence="6">
    <location>
        <begin position="29"/>
        <end position="473"/>
    </location>
</feature>
<feature type="transmembrane region" description="Helical" evidence="5">
    <location>
        <begin position="26"/>
        <end position="51"/>
    </location>
</feature>
<name>A0ABQ3XY76_9ACTN</name>
<feature type="transmembrane region" description="Helical" evidence="5">
    <location>
        <begin position="348"/>
        <end position="366"/>
    </location>
</feature>
<evidence type="ECO:0000256" key="5">
    <source>
        <dbReference type="SAM" id="Phobius"/>
    </source>
</evidence>
<feature type="transmembrane region" description="Helical" evidence="5">
    <location>
        <begin position="422"/>
        <end position="440"/>
    </location>
</feature>
<keyword evidence="2 5" id="KW-0812">Transmembrane</keyword>
<dbReference type="EMBL" id="BOMI01000021">
    <property type="protein sequence ID" value="GID72703.1"/>
    <property type="molecule type" value="Genomic_DNA"/>
</dbReference>